<sequence length="77" mass="9379">YKISFFNDRFLNFKNILVLRHDVDQSLEQSLKIAIIENRYDIKSTFFLWLKSPFYNIFEKKYTDIIYNIIKLGHQIG</sequence>
<gene>
    <name evidence="1" type="ORF">S03H2_63530</name>
</gene>
<proteinExistence type="predicted"/>
<feature type="non-terminal residue" evidence="1">
    <location>
        <position position="1"/>
    </location>
</feature>
<accession>X1KUJ7</accession>
<evidence type="ECO:0000313" key="1">
    <source>
        <dbReference type="EMBL" id="GAH85653.1"/>
    </source>
</evidence>
<name>X1KUJ7_9ZZZZ</name>
<organism evidence="1">
    <name type="scientific">marine sediment metagenome</name>
    <dbReference type="NCBI Taxonomy" id="412755"/>
    <lineage>
        <taxon>unclassified sequences</taxon>
        <taxon>metagenomes</taxon>
        <taxon>ecological metagenomes</taxon>
    </lineage>
</organism>
<dbReference type="EMBL" id="BARU01041177">
    <property type="protein sequence ID" value="GAH85653.1"/>
    <property type="molecule type" value="Genomic_DNA"/>
</dbReference>
<reference evidence="1" key="1">
    <citation type="journal article" date="2014" name="Front. Microbiol.">
        <title>High frequency of phylogenetically diverse reductive dehalogenase-homologous genes in deep subseafloor sedimentary metagenomes.</title>
        <authorList>
            <person name="Kawai M."/>
            <person name="Futagami T."/>
            <person name="Toyoda A."/>
            <person name="Takaki Y."/>
            <person name="Nishi S."/>
            <person name="Hori S."/>
            <person name="Arai W."/>
            <person name="Tsubouchi T."/>
            <person name="Morono Y."/>
            <person name="Uchiyama I."/>
            <person name="Ito T."/>
            <person name="Fujiyama A."/>
            <person name="Inagaki F."/>
            <person name="Takami H."/>
        </authorList>
    </citation>
    <scope>NUCLEOTIDE SEQUENCE</scope>
    <source>
        <strain evidence="1">Expedition CK06-06</strain>
    </source>
</reference>
<dbReference type="AlphaFoldDB" id="X1KUJ7"/>
<protein>
    <submittedName>
        <fullName evidence="1">Uncharacterized protein</fullName>
    </submittedName>
</protein>
<comment type="caution">
    <text evidence="1">The sequence shown here is derived from an EMBL/GenBank/DDBJ whole genome shotgun (WGS) entry which is preliminary data.</text>
</comment>